<feature type="domain" description="ABC transporter" evidence="8">
    <location>
        <begin position="24"/>
        <end position="274"/>
    </location>
</feature>
<keyword evidence="4" id="KW-1003">Cell membrane</keyword>
<gene>
    <name evidence="9" type="ORF">DesU5LDRAFT_0740</name>
</gene>
<accession>I2PY37</accession>
<keyword evidence="7" id="KW-0472">Membrane</keyword>
<keyword evidence="6 9" id="KW-0067">ATP-binding</keyword>
<dbReference type="GO" id="GO:0015833">
    <property type="term" value="P:peptide transport"/>
    <property type="evidence" value="ECO:0007669"/>
    <property type="project" value="InterPro"/>
</dbReference>
<dbReference type="Pfam" id="PF00005">
    <property type="entry name" value="ABC_tran"/>
    <property type="match status" value="1"/>
</dbReference>
<dbReference type="Gene3D" id="3.40.50.300">
    <property type="entry name" value="P-loop containing nucleotide triphosphate hydrolases"/>
    <property type="match status" value="1"/>
</dbReference>
<evidence type="ECO:0000256" key="4">
    <source>
        <dbReference type="ARBA" id="ARBA00022475"/>
    </source>
</evidence>
<dbReference type="InterPro" id="IPR017871">
    <property type="entry name" value="ABC_transporter-like_CS"/>
</dbReference>
<dbReference type="GO" id="GO:0016887">
    <property type="term" value="F:ATP hydrolysis activity"/>
    <property type="evidence" value="ECO:0007669"/>
    <property type="project" value="InterPro"/>
</dbReference>
<sequence length="339" mass="35784">MMPDDGHGAAMPAGAGQRADAPLLAVEGLTTVFDTPRGPLTAVDGVDLAIGRGEVLAVVGESGCGKTVLALSVLGLVSPPGRIVSGRAVFGGQDLLALPEGRRRTIRGSRASMIFQEPMTSLNPVLSIGDQVSEPVRVHRRASRREALTAAGAMLDRVGLSGAGRRLRAYPHELSGGQRQRVMIAMALILSPELLIADEPTTALDVTVQRQILDLMLGLARDTGTAIALVTHNLGVVAETAENVAVMYSGRLVEYGAVADFLGEPAHPYGQGLLASLPRLSDRGRRLTPIPGTVPSLADLPTGCHFHPRCPRAFAPCARDIPPLFDLPDGRRVRCWLYG</sequence>
<comment type="subcellular location">
    <subcellularLocation>
        <location evidence="1">Cell inner membrane</location>
        <topology evidence="1">Peripheral membrane protein</topology>
    </subcellularLocation>
</comment>
<evidence type="ECO:0000259" key="8">
    <source>
        <dbReference type="PROSITE" id="PS50893"/>
    </source>
</evidence>
<dbReference type="InterPro" id="IPR027417">
    <property type="entry name" value="P-loop_NTPase"/>
</dbReference>
<dbReference type="PROSITE" id="PS00211">
    <property type="entry name" value="ABC_TRANSPORTER_1"/>
    <property type="match status" value="1"/>
</dbReference>
<dbReference type="GO" id="GO:0005524">
    <property type="term" value="F:ATP binding"/>
    <property type="evidence" value="ECO:0007669"/>
    <property type="project" value="UniProtKB-KW"/>
</dbReference>
<dbReference type="Pfam" id="PF08352">
    <property type="entry name" value="oligo_HPY"/>
    <property type="match status" value="1"/>
</dbReference>
<comment type="similarity">
    <text evidence="2">Belongs to the ABC transporter superfamily.</text>
</comment>
<keyword evidence="5" id="KW-0547">Nucleotide-binding</keyword>
<dbReference type="AlphaFoldDB" id="I2PY37"/>
<dbReference type="EMBL" id="JH600068">
    <property type="protein sequence ID" value="EIG52443.1"/>
    <property type="molecule type" value="Genomic_DNA"/>
</dbReference>
<dbReference type="InterPro" id="IPR003593">
    <property type="entry name" value="AAA+_ATPase"/>
</dbReference>
<keyword evidence="3" id="KW-0813">Transport</keyword>
<dbReference type="STRING" id="596152.DesU5LDRAFT_0740"/>
<name>I2PY37_9BACT</name>
<evidence type="ECO:0000256" key="3">
    <source>
        <dbReference type="ARBA" id="ARBA00022448"/>
    </source>
</evidence>
<dbReference type="InterPro" id="IPR050388">
    <property type="entry name" value="ABC_Ni/Peptide_Import"/>
</dbReference>
<dbReference type="InterPro" id="IPR003439">
    <property type="entry name" value="ABC_transporter-like_ATP-bd"/>
</dbReference>
<dbReference type="FunFam" id="3.40.50.300:FF:000016">
    <property type="entry name" value="Oligopeptide ABC transporter ATP-binding component"/>
    <property type="match status" value="1"/>
</dbReference>
<reference evidence="9" key="1">
    <citation type="submission" date="2011-11" db="EMBL/GenBank/DDBJ databases">
        <title>Improved High-Quality Draft sequence of Desulfovibrio sp. U5L.</title>
        <authorList>
            <consortium name="US DOE Joint Genome Institute"/>
            <person name="Lucas S."/>
            <person name="Han J."/>
            <person name="Lapidus A."/>
            <person name="Cheng J.-F."/>
            <person name="Goodwin L."/>
            <person name="Pitluck S."/>
            <person name="Peters L."/>
            <person name="Ovchinnikova G."/>
            <person name="Held B."/>
            <person name="Detter J.C."/>
            <person name="Han C."/>
            <person name="Tapia R."/>
            <person name="Land M."/>
            <person name="Hauser L."/>
            <person name="Kyrpides N."/>
            <person name="Ivanova N."/>
            <person name="Pagani I."/>
            <person name="Gabster J."/>
            <person name="Walker C."/>
            <person name="Stolyar S."/>
            <person name="Stahl D."/>
            <person name="Arkin A."/>
            <person name="Dehal P."/>
            <person name="Hazen T."/>
            <person name="Woyke T."/>
        </authorList>
    </citation>
    <scope>NUCLEOTIDE SEQUENCE [LARGE SCALE GENOMIC DNA]</scope>
    <source>
        <strain evidence="9">U5L</strain>
    </source>
</reference>
<proteinExistence type="inferred from homology"/>
<dbReference type="SMART" id="SM00382">
    <property type="entry name" value="AAA"/>
    <property type="match status" value="1"/>
</dbReference>
<evidence type="ECO:0000256" key="7">
    <source>
        <dbReference type="ARBA" id="ARBA00023136"/>
    </source>
</evidence>
<dbReference type="NCBIfam" id="TIGR01727">
    <property type="entry name" value="oligo_HPY"/>
    <property type="match status" value="1"/>
</dbReference>
<dbReference type="SUPFAM" id="SSF52540">
    <property type="entry name" value="P-loop containing nucleoside triphosphate hydrolases"/>
    <property type="match status" value="1"/>
</dbReference>
<dbReference type="eggNOG" id="COG0444">
    <property type="taxonomic scope" value="Bacteria"/>
</dbReference>
<dbReference type="InterPro" id="IPR013563">
    <property type="entry name" value="Oligopep_ABC_C"/>
</dbReference>
<dbReference type="PANTHER" id="PTHR43297:SF2">
    <property type="entry name" value="DIPEPTIDE TRANSPORT ATP-BINDING PROTEIN DPPD"/>
    <property type="match status" value="1"/>
</dbReference>
<dbReference type="PANTHER" id="PTHR43297">
    <property type="entry name" value="OLIGOPEPTIDE TRANSPORT ATP-BINDING PROTEIN APPD"/>
    <property type="match status" value="1"/>
</dbReference>
<dbReference type="HOGENOM" id="CLU_000604_1_23_7"/>
<organism evidence="9">
    <name type="scientific">Desulfovibrio sp. U5L</name>
    <dbReference type="NCBI Taxonomy" id="596152"/>
    <lineage>
        <taxon>Bacteria</taxon>
        <taxon>Pseudomonadati</taxon>
        <taxon>Thermodesulfobacteriota</taxon>
        <taxon>Desulfovibrionia</taxon>
        <taxon>Desulfovibrionales</taxon>
        <taxon>Desulfovibrionaceae</taxon>
        <taxon>Desulfovibrio</taxon>
    </lineage>
</organism>
<evidence type="ECO:0000256" key="5">
    <source>
        <dbReference type="ARBA" id="ARBA00022741"/>
    </source>
</evidence>
<dbReference type="CDD" id="cd03257">
    <property type="entry name" value="ABC_NikE_OppD_transporters"/>
    <property type="match status" value="1"/>
</dbReference>
<evidence type="ECO:0000256" key="1">
    <source>
        <dbReference type="ARBA" id="ARBA00004417"/>
    </source>
</evidence>
<evidence type="ECO:0000256" key="2">
    <source>
        <dbReference type="ARBA" id="ARBA00005417"/>
    </source>
</evidence>
<dbReference type="PROSITE" id="PS50893">
    <property type="entry name" value="ABC_TRANSPORTER_2"/>
    <property type="match status" value="1"/>
</dbReference>
<evidence type="ECO:0000256" key="6">
    <source>
        <dbReference type="ARBA" id="ARBA00022840"/>
    </source>
</evidence>
<protein>
    <submittedName>
        <fullName evidence="9">Oligopeptide/dipeptide ABC transporter, ATP-binding protein</fullName>
    </submittedName>
</protein>
<dbReference type="GO" id="GO:0005886">
    <property type="term" value="C:plasma membrane"/>
    <property type="evidence" value="ECO:0007669"/>
    <property type="project" value="UniProtKB-SubCell"/>
</dbReference>
<evidence type="ECO:0000313" key="9">
    <source>
        <dbReference type="EMBL" id="EIG52443.1"/>
    </source>
</evidence>